<dbReference type="InterPro" id="IPR025520">
    <property type="entry name" value="DUF4408"/>
</dbReference>
<dbReference type="PANTHER" id="PTHR33098">
    <property type="entry name" value="COTTON FIBER (DUF761)"/>
    <property type="match status" value="1"/>
</dbReference>
<evidence type="ECO:0000313" key="4">
    <source>
        <dbReference type="Proteomes" id="UP001634007"/>
    </source>
</evidence>
<feature type="compositionally biased region" description="Basic and acidic residues" evidence="1">
    <location>
        <begin position="287"/>
        <end position="297"/>
    </location>
</feature>
<dbReference type="PROSITE" id="PS51257">
    <property type="entry name" value="PROKAR_LIPOPROTEIN"/>
    <property type="match status" value="1"/>
</dbReference>
<dbReference type="Proteomes" id="UP001634007">
    <property type="component" value="Unassembled WGS sequence"/>
</dbReference>
<feature type="region of interest" description="Disordered" evidence="1">
    <location>
        <begin position="148"/>
        <end position="185"/>
    </location>
</feature>
<evidence type="ECO:0000313" key="3">
    <source>
        <dbReference type="EMBL" id="KAL3740264.1"/>
    </source>
</evidence>
<dbReference type="EMBL" id="JBJKBG010000005">
    <property type="protein sequence ID" value="KAL3740264.1"/>
    <property type="molecule type" value="Genomic_DNA"/>
</dbReference>
<accession>A0ABD3KPN3</accession>
<evidence type="ECO:0000259" key="2">
    <source>
        <dbReference type="Pfam" id="PF14364"/>
    </source>
</evidence>
<dbReference type="PANTHER" id="PTHR33098:SF117">
    <property type="entry name" value="COTTON FIBER (DUF761)"/>
    <property type="match status" value="1"/>
</dbReference>
<proteinExistence type="predicted"/>
<feature type="compositionally biased region" description="Low complexity" evidence="1">
    <location>
        <begin position="306"/>
        <end position="316"/>
    </location>
</feature>
<feature type="region of interest" description="Disordered" evidence="1">
    <location>
        <begin position="262"/>
        <end position="325"/>
    </location>
</feature>
<feature type="compositionally biased region" description="Basic and acidic residues" evidence="1">
    <location>
        <begin position="161"/>
        <end position="177"/>
    </location>
</feature>
<evidence type="ECO:0000256" key="1">
    <source>
        <dbReference type="SAM" id="MobiDB-lite"/>
    </source>
</evidence>
<dbReference type="InterPro" id="IPR008480">
    <property type="entry name" value="DUF761_pln"/>
</dbReference>
<dbReference type="Pfam" id="PF05553">
    <property type="entry name" value="DUF761"/>
    <property type="match status" value="1"/>
</dbReference>
<organism evidence="3 4">
    <name type="scientific">Eucalyptus globulus</name>
    <name type="common">Tasmanian blue gum</name>
    <dbReference type="NCBI Taxonomy" id="34317"/>
    <lineage>
        <taxon>Eukaryota</taxon>
        <taxon>Viridiplantae</taxon>
        <taxon>Streptophyta</taxon>
        <taxon>Embryophyta</taxon>
        <taxon>Tracheophyta</taxon>
        <taxon>Spermatophyta</taxon>
        <taxon>Magnoliopsida</taxon>
        <taxon>eudicotyledons</taxon>
        <taxon>Gunneridae</taxon>
        <taxon>Pentapetalae</taxon>
        <taxon>rosids</taxon>
        <taxon>malvids</taxon>
        <taxon>Myrtales</taxon>
        <taxon>Myrtaceae</taxon>
        <taxon>Myrtoideae</taxon>
        <taxon>Eucalypteae</taxon>
        <taxon>Eucalyptus</taxon>
    </lineage>
</organism>
<reference evidence="3 4" key="1">
    <citation type="submission" date="2024-11" db="EMBL/GenBank/DDBJ databases">
        <title>Chromosome-level genome assembly of Eucalyptus globulus Labill. provides insights into its genome evolution.</title>
        <authorList>
            <person name="Li X."/>
        </authorList>
    </citation>
    <scope>NUCLEOTIDE SEQUENCE [LARGE SCALE GENOMIC DNA]</scope>
    <source>
        <strain evidence="3">CL2024</strain>
        <tissue evidence="3">Fresh tender leaves</tissue>
    </source>
</reference>
<feature type="domain" description="DUF4408" evidence="2">
    <location>
        <begin position="73"/>
        <end position="105"/>
    </location>
</feature>
<gene>
    <name evidence="3" type="ORF">ACJRO7_021529</name>
</gene>
<comment type="caution">
    <text evidence="3">The sequence shown here is derived from an EMBL/GenBank/DDBJ whole genome shotgun (WGS) entry which is preliminary data.</text>
</comment>
<dbReference type="AlphaFoldDB" id="A0ABD3KPN3"/>
<sequence length="354" mass="38295">MRLRETLYAFPSLHSLSLSLSRASTQQAAMAASCSAWALSARVAAASAAVLAAALALRLAGPSVAELASVQIPLLWLSLLSWLEPPYIYLVINGIIVTIAASSRLHGNLHEAEEARVVSAAAESSGDGVLFLPPGGMACLSPVEDVAHGESGPAGVPEAEIAERSVDEGGDGRGDRAEAEEEEEFMISRSAWTPAAKGSNAAERLPTPEKPLVSSRFVHRRSSKASPEALGVIRPKRQETLENTWKAITDGRPVPLAARRRLRKSDTWGENNNKREPLDQAPAPAMRKSETFRDRTNELASPSPVPSSSPAKGSPSQDELNRRVEAFIRKFNQEMRLQRQESFEQYNAMMNRGL</sequence>
<keyword evidence="4" id="KW-1185">Reference proteome</keyword>
<feature type="compositionally biased region" description="Basic and acidic residues" evidence="1">
    <location>
        <begin position="264"/>
        <end position="278"/>
    </location>
</feature>
<protein>
    <recommendedName>
        <fullName evidence="2">DUF4408 domain-containing protein</fullName>
    </recommendedName>
</protein>
<name>A0ABD3KPN3_EUCGL</name>
<dbReference type="Pfam" id="PF14364">
    <property type="entry name" value="DUF4408"/>
    <property type="match status" value="1"/>
</dbReference>